<dbReference type="GO" id="GO:0005737">
    <property type="term" value="C:cytoplasm"/>
    <property type="evidence" value="ECO:0007669"/>
    <property type="project" value="TreeGrafter"/>
</dbReference>
<evidence type="ECO:0008006" key="2">
    <source>
        <dbReference type="Google" id="ProtNLM"/>
    </source>
</evidence>
<accession>X1EBN6</accession>
<dbReference type="InterPro" id="IPR050219">
    <property type="entry name" value="DnaG_primase"/>
</dbReference>
<name>X1EBN6_9ZZZZ</name>
<feature type="non-terminal residue" evidence="1">
    <location>
        <position position="1"/>
    </location>
</feature>
<dbReference type="EMBL" id="BART01034566">
    <property type="protein sequence ID" value="GAH06078.1"/>
    <property type="molecule type" value="Genomic_DNA"/>
</dbReference>
<dbReference type="PANTHER" id="PTHR30313:SF2">
    <property type="entry name" value="DNA PRIMASE"/>
    <property type="match status" value="1"/>
</dbReference>
<protein>
    <recommendedName>
        <fullName evidence="2">Toprim domain-containing protein</fullName>
    </recommendedName>
</protein>
<comment type="caution">
    <text evidence="1">The sequence shown here is derived from an EMBL/GenBank/DDBJ whole genome shotgun (WGS) entry which is preliminary data.</text>
</comment>
<evidence type="ECO:0000313" key="1">
    <source>
        <dbReference type="EMBL" id="GAH06078.1"/>
    </source>
</evidence>
<dbReference type="PANTHER" id="PTHR30313">
    <property type="entry name" value="DNA PRIMASE"/>
    <property type="match status" value="1"/>
</dbReference>
<reference evidence="1" key="1">
    <citation type="journal article" date="2014" name="Front. Microbiol.">
        <title>High frequency of phylogenetically diverse reductive dehalogenase-homologous genes in deep subseafloor sedimentary metagenomes.</title>
        <authorList>
            <person name="Kawai M."/>
            <person name="Futagami T."/>
            <person name="Toyoda A."/>
            <person name="Takaki Y."/>
            <person name="Nishi S."/>
            <person name="Hori S."/>
            <person name="Arai W."/>
            <person name="Tsubouchi T."/>
            <person name="Morono Y."/>
            <person name="Uchiyama I."/>
            <person name="Ito T."/>
            <person name="Fujiyama A."/>
            <person name="Inagaki F."/>
            <person name="Takami H."/>
        </authorList>
    </citation>
    <scope>NUCLEOTIDE SEQUENCE</scope>
    <source>
        <strain evidence="1">Expedition CK06-06</strain>
    </source>
</reference>
<sequence>NVIAVGGTNVPKTVLNLTKERITTAFVDGDRGGELILKELLQTADVDFVARAPQTREVEEIPQKLIMKALKNKIPSEQYAEMYDIKLDRPKDDFFDILVVCNIQESLGNDTVKYYSRNIVTLLECISQLSHRYFLHFFVVLIKQHCF</sequence>
<proteinExistence type="predicted"/>
<gene>
    <name evidence="1" type="ORF">S01H4_59041</name>
</gene>
<organism evidence="1">
    <name type="scientific">marine sediment metagenome</name>
    <dbReference type="NCBI Taxonomy" id="412755"/>
    <lineage>
        <taxon>unclassified sequences</taxon>
        <taxon>metagenomes</taxon>
        <taxon>ecological metagenomes</taxon>
    </lineage>
</organism>
<dbReference type="AlphaFoldDB" id="X1EBN6"/>
<dbReference type="GO" id="GO:0006269">
    <property type="term" value="P:DNA replication, synthesis of primer"/>
    <property type="evidence" value="ECO:0007669"/>
    <property type="project" value="TreeGrafter"/>
</dbReference>